<feature type="transmembrane region" description="Helical" evidence="2">
    <location>
        <begin position="402"/>
        <end position="422"/>
    </location>
</feature>
<evidence type="ECO:0000313" key="3">
    <source>
        <dbReference type="EMBL" id="MFD1812071.1"/>
    </source>
</evidence>
<keyword evidence="2" id="KW-1133">Transmembrane helix</keyword>
<keyword evidence="2" id="KW-0812">Transmembrane</keyword>
<feature type="transmembrane region" description="Helical" evidence="2">
    <location>
        <begin position="259"/>
        <end position="280"/>
    </location>
</feature>
<feature type="region of interest" description="Disordered" evidence="1">
    <location>
        <begin position="1"/>
        <end position="22"/>
    </location>
</feature>
<gene>
    <name evidence="3" type="ORF">ACFSJG_07595</name>
</gene>
<keyword evidence="2" id="KW-0472">Membrane</keyword>
<name>A0ABW4P1V4_9NOCA</name>
<accession>A0ABW4P1V4</accession>
<organism evidence="3 4">
    <name type="scientific">Rhodococcus gannanensis</name>
    <dbReference type="NCBI Taxonomy" id="1960308"/>
    <lineage>
        <taxon>Bacteria</taxon>
        <taxon>Bacillati</taxon>
        <taxon>Actinomycetota</taxon>
        <taxon>Actinomycetes</taxon>
        <taxon>Mycobacteriales</taxon>
        <taxon>Nocardiaceae</taxon>
        <taxon>Rhodococcus</taxon>
    </lineage>
</organism>
<feature type="transmembrane region" description="Helical" evidence="2">
    <location>
        <begin position="429"/>
        <end position="447"/>
    </location>
</feature>
<dbReference type="EMBL" id="JBHUFB010000009">
    <property type="protein sequence ID" value="MFD1812071.1"/>
    <property type="molecule type" value="Genomic_DNA"/>
</dbReference>
<evidence type="ECO:0000313" key="4">
    <source>
        <dbReference type="Proteomes" id="UP001597286"/>
    </source>
</evidence>
<keyword evidence="3" id="KW-0808">Transferase</keyword>
<sequence length="598" mass="64440">MSAVETATAADTATAAATATTRPATRAATRLRRIRVQRSDAFAALGFTVLAVYVMGNQWRQPATGYLTGSGQDQRMWEWFFALAAHSITHLDNPLGTLLQNYPQGVNLMANTSMFGVSVPLAPVTLLFGPTVTWTLVLTFGLASTAYAWYWFLGRYAVQSRAAAAVGGLFCGFAPALISHANGHPNFVVLPLLPLILACVIRLAHGAGTRTALVLGLLVAMQIALGEEPLLITAVTFAVFALAYFASRPRFAVTAVRNATKPLLIAAAIALVLTAGPLWWQFFGPQSYRFIDHGPMGNDLKALLQFPRQSVGGNVSPGQNVAINGTEENAYFGWPLLALALASAIWLRRLALARAAAVTVVVMCVVSLGAELTIGRNGTGVTLPWSWLERLPLFESVLETRFAMGAIPAIALLLALTVDRAIREKATRVPWAVAFALALVPLIPLPLTTVQRAPAPDFFADGTWRSYVDDGSVVTVPLPRPEDARALTWQVEADFGFPLAGGYFVGPVGPEKKAKYGPEDRPTALLLGSVQKSGTVPEVTEQMRAQAHADLMYWRADVVVLPNGENQRALRRTVQALLGSEPQRVDDVWVWDVRPAAR</sequence>
<evidence type="ECO:0000256" key="2">
    <source>
        <dbReference type="SAM" id="Phobius"/>
    </source>
</evidence>
<comment type="caution">
    <text evidence="3">The sequence shown here is derived from an EMBL/GenBank/DDBJ whole genome shotgun (WGS) entry which is preliminary data.</text>
</comment>
<reference evidence="4" key="1">
    <citation type="journal article" date="2019" name="Int. J. Syst. Evol. Microbiol.">
        <title>The Global Catalogue of Microorganisms (GCM) 10K type strain sequencing project: providing services to taxonomists for standard genome sequencing and annotation.</title>
        <authorList>
            <consortium name="The Broad Institute Genomics Platform"/>
            <consortium name="The Broad Institute Genome Sequencing Center for Infectious Disease"/>
            <person name="Wu L."/>
            <person name="Ma J."/>
        </authorList>
    </citation>
    <scope>NUCLEOTIDE SEQUENCE [LARGE SCALE GENOMIC DNA]</scope>
    <source>
        <strain evidence="4">DT72</strain>
    </source>
</reference>
<feature type="transmembrane region" description="Helical" evidence="2">
    <location>
        <begin position="230"/>
        <end position="247"/>
    </location>
</feature>
<feature type="transmembrane region" description="Helical" evidence="2">
    <location>
        <begin position="331"/>
        <end position="348"/>
    </location>
</feature>
<feature type="transmembrane region" description="Helical" evidence="2">
    <location>
        <begin position="184"/>
        <end position="201"/>
    </location>
</feature>
<feature type="transmembrane region" description="Helical" evidence="2">
    <location>
        <begin position="41"/>
        <end position="59"/>
    </location>
</feature>
<dbReference type="RefSeq" id="WP_378484592.1">
    <property type="nucleotide sequence ID" value="NZ_JBHUFB010000009.1"/>
</dbReference>
<dbReference type="GO" id="GO:0016740">
    <property type="term" value="F:transferase activity"/>
    <property type="evidence" value="ECO:0007669"/>
    <property type="project" value="UniProtKB-KW"/>
</dbReference>
<protein>
    <submittedName>
        <fullName evidence="3">Glycosyl transferase</fullName>
    </submittedName>
</protein>
<proteinExistence type="predicted"/>
<feature type="transmembrane region" description="Helical" evidence="2">
    <location>
        <begin position="134"/>
        <end position="153"/>
    </location>
</feature>
<dbReference type="Proteomes" id="UP001597286">
    <property type="component" value="Unassembled WGS sequence"/>
</dbReference>
<feature type="transmembrane region" description="Helical" evidence="2">
    <location>
        <begin position="355"/>
        <end position="374"/>
    </location>
</feature>
<evidence type="ECO:0000256" key="1">
    <source>
        <dbReference type="SAM" id="MobiDB-lite"/>
    </source>
</evidence>
<keyword evidence="4" id="KW-1185">Reference proteome</keyword>